<organism evidence="7 8">
    <name type="scientific">Chlamydomonas schloesseri</name>
    <dbReference type="NCBI Taxonomy" id="2026947"/>
    <lineage>
        <taxon>Eukaryota</taxon>
        <taxon>Viridiplantae</taxon>
        <taxon>Chlorophyta</taxon>
        <taxon>core chlorophytes</taxon>
        <taxon>Chlorophyceae</taxon>
        <taxon>CS clade</taxon>
        <taxon>Chlamydomonadales</taxon>
        <taxon>Chlamydomonadaceae</taxon>
        <taxon>Chlamydomonas</taxon>
    </lineage>
</organism>
<dbReference type="Proteomes" id="UP000613740">
    <property type="component" value="Unassembled WGS sequence"/>
</dbReference>
<feature type="transmembrane region" description="Helical" evidence="6">
    <location>
        <begin position="129"/>
        <end position="149"/>
    </location>
</feature>
<evidence type="ECO:0000256" key="2">
    <source>
        <dbReference type="ARBA" id="ARBA00006824"/>
    </source>
</evidence>
<dbReference type="EMBL" id="JAEHOD010000024">
    <property type="protein sequence ID" value="KAG2446867.1"/>
    <property type="molecule type" value="Genomic_DNA"/>
</dbReference>
<evidence type="ECO:0000256" key="5">
    <source>
        <dbReference type="ARBA" id="ARBA00023136"/>
    </source>
</evidence>
<evidence type="ECO:0000313" key="8">
    <source>
        <dbReference type="Proteomes" id="UP000613740"/>
    </source>
</evidence>
<comment type="similarity">
    <text evidence="2 6">Belongs to the peroxisomal membrane protein PXMP2/4 family.</text>
</comment>
<comment type="caution">
    <text evidence="7">The sequence shown here is derived from an EMBL/GenBank/DDBJ whole genome shotgun (WGS) entry which is preliminary data.</text>
</comment>
<feature type="transmembrane region" description="Helical" evidence="6">
    <location>
        <begin position="50"/>
        <end position="68"/>
    </location>
</feature>
<keyword evidence="3 6" id="KW-0812">Transmembrane</keyword>
<dbReference type="PANTHER" id="PTHR11266:SF116">
    <property type="entry name" value="MPV17-LIKE PROTEIN"/>
    <property type="match status" value="1"/>
</dbReference>
<keyword evidence="8" id="KW-1185">Reference proteome</keyword>
<feature type="transmembrane region" description="Helical" evidence="6">
    <location>
        <begin position="89"/>
        <end position="109"/>
    </location>
</feature>
<comment type="subcellular location">
    <subcellularLocation>
        <location evidence="1">Membrane</location>
        <topology evidence="1">Multi-pass membrane protein</topology>
    </subcellularLocation>
</comment>
<evidence type="ECO:0000256" key="6">
    <source>
        <dbReference type="RuleBase" id="RU363053"/>
    </source>
</evidence>
<accession>A0A835WG85</accession>
<dbReference type="AlphaFoldDB" id="A0A835WG85"/>
<name>A0A835WG85_9CHLO</name>
<evidence type="ECO:0000256" key="1">
    <source>
        <dbReference type="ARBA" id="ARBA00004141"/>
    </source>
</evidence>
<dbReference type="OrthoDB" id="10267969at2759"/>
<dbReference type="GO" id="GO:0016020">
    <property type="term" value="C:membrane"/>
    <property type="evidence" value="ECO:0007669"/>
    <property type="project" value="UniProtKB-SubCell"/>
</dbReference>
<protein>
    <submittedName>
        <fullName evidence="7">Uncharacterized protein</fullName>
    </submittedName>
</protein>
<gene>
    <name evidence="7" type="ORF">HYH02_008024</name>
</gene>
<keyword evidence="4 6" id="KW-1133">Transmembrane helix</keyword>
<dbReference type="InterPro" id="IPR007248">
    <property type="entry name" value="Mpv17_PMP22"/>
</dbReference>
<reference evidence="7" key="1">
    <citation type="journal article" date="2020" name="bioRxiv">
        <title>Comparative genomics of Chlamydomonas.</title>
        <authorList>
            <person name="Craig R.J."/>
            <person name="Hasan A.R."/>
            <person name="Ness R.W."/>
            <person name="Keightley P.D."/>
        </authorList>
    </citation>
    <scope>NUCLEOTIDE SEQUENCE</scope>
    <source>
        <strain evidence="7">CCAP 11/173</strain>
    </source>
</reference>
<dbReference type="PANTHER" id="PTHR11266">
    <property type="entry name" value="PEROXISOMAL MEMBRANE PROTEIN 2, PXMP2 MPV17"/>
    <property type="match status" value="1"/>
</dbReference>
<keyword evidence="5 6" id="KW-0472">Membrane</keyword>
<dbReference type="GO" id="GO:0005737">
    <property type="term" value="C:cytoplasm"/>
    <property type="evidence" value="ECO:0007669"/>
    <property type="project" value="TreeGrafter"/>
</dbReference>
<proteinExistence type="inferred from homology"/>
<evidence type="ECO:0000256" key="3">
    <source>
        <dbReference type="ARBA" id="ARBA00022692"/>
    </source>
</evidence>
<sequence length="204" mass="22091">MAALSARLGKLAPVARAGLTSCVVMSAGDVICQSLQRRGKNTPYDWNRTARFGLIGLTLHGPYFLWGFRMIDERFGPAKNLGTAIRKTAFGQVTLFPCYLAAFFTYITLLETGGDFKAATDKLKNGFAQAYAVGTLFWPVANVVNFMFVPPTSRVLYVNGAGLVWNAMLSAFNAGAAQAATLPELPVQVQQQVQPSTGRRCGKE</sequence>
<evidence type="ECO:0000256" key="4">
    <source>
        <dbReference type="ARBA" id="ARBA00022989"/>
    </source>
</evidence>
<evidence type="ECO:0000313" key="7">
    <source>
        <dbReference type="EMBL" id="KAG2446867.1"/>
    </source>
</evidence>
<dbReference type="Pfam" id="PF04117">
    <property type="entry name" value="Mpv17_PMP22"/>
    <property type="match status" value="1"/>
</dbReference>